<organism evidence="2 3">
    <name type="scientific">Carpediemonas membranifera</name>
    <dbReference type="NCBI Taxonomy" id="201153"/>
    <lineage>
        <taxon>Eukaryota</taxon>
        <taxon>Metamonada</taxon>
        <taxon>Carpediemonas-like organisms</taxon>
        <taxon>Carpediemonas</taxon>
    </lineage>
</organism>
<gene>
    <name evidence="2" type="ORF">J8273_0954</name>
</gene>
<accession>A0A8J6B7W8</accession>
<protein>
    <submittedName>
        <fullName evidence="2">Uncharacterized protein</fullName>
    </submittedName>
</protein>
<feature type="compositionally biased region" description="Polar residues" evidence="1">
    <location>
        <begin position="225"/>
        <end position="242"/>
    </location>
</feature>
<dbReference type="EMBL" id="JAHDYR010000002">
    <property type="protein sequence ID" value="KAG9397458.1"/>
    <property type="molecule type" value="Genomic_DNA"/>
</dbReference>
<name>A0A8J6B7W8_9EUKA</name>
<keyword evidence="3" id="KW-1185">Reference proteome</keyword>
<evidence type="ECO:0000313" key="3">
    <source>
        <dbReference type="Proteomes" id="UP000717585"/>
    </source>
</evidence>
<evidence type="ECO:0000256" key="1">
    <source>
        <dbReference type="SAM" id="MobiDB-lite"/>
    </source>
</evidence>
<comment type="caution">
    <text evidence="2">The sequence shown here is derived from an EMBL/GenBank/DDBJ whole genome shotgun (WGS) entry which is preliminary data.</text>
</comment>
<dbReference type="AlphaFoldDB" id="A0A8J6B7W8"/>
<reference evidence="2" key="1">
    <citation type="submission" date="2021-05" db="EMBL/GenBank/DDBJ databases">
        <title>A free-living protist that lacks canonical eukaryotic 1 DNA replication and segregation systems.</title>
        <authorList>
            <person name="Salas-Leiva D.E."/>
            <person name="Tromer E.C."/>
            <person name="Curtis B.A."/>
            <person name="Jerlstrom-Hultqvist J."/>
            <person name="Kolisko M."/>
            <person name="Yi Z."/>
            <person name="Salas-Leiva J.S."/>
            <person name="Gallot-Lavallee L."/>
            <person name="Kops G.J.P.L."/>
            <person name="Archibald J.M."/>
            <person name="Simpson A.G.B."/>
            <person name="Roger A.J."/>
        </authorList>
    </citation>
    <scope>NUCLEOTIDE SEQUENCE</scope>
    <source>
        <strain evidence="2">BICM</strain>
    </source>
</reference>
<sequence>MAPSTLDGHSNTAQPMLASFISENMIEELKTAILQLKQPTWASMSIHGIPAYVMRNEVLRLLSEGMLDFSESPTEPKDPRNDTSTAYDTLVDSPLPMTPVEVHNAAKTKRAATVSPTAKRARIDLTPTLEPTLVHLRTLRQTAADMDRFEERRVFENLAGQVNTLYSRLLCRSDLTEQDKAALAVLVPAVEQFFSMDAADGGIEDRMRQTLLLLGRPSTIPAPLSPSNEQHVTPTPTSSFRSVCSSMRTAKRPQAEFEETAADDIALLQRAVVLGVDDITRVVAAAEMRVGVSRRTDAFILANS</sequence>
<dbReference type="Proteomes" id="UP000717585">
    <property type="component" value="Unassembled WGS sequence"/>
</dbReference>
<evidence type="ECO:0000313" key="2">
    <source>
        <dbReference type="EMBL" id="KAG9397458.1"/>
    </source>
</evidence>
<feature type="region of interest" description="Disordered" evidence="1">
    <location>
        <begin position="220"/>
        <end position="242"/>
    </location>
</feature>
<proteinExistence type="predicted"/>